<evidence type="ECO:0000259" key="3">
    <source>
        <dbReference type="PROSITE" id="PS50172"/>
    </source>
</evidence>
<dbReference type="CDD" id="cd00160">
    <property type="entry name" value="RhoGEF"/>
    <property type="match status" value="1"/>
</dbReference>
<organism evidence="4 5">
    <name type="scientific">Ranitomeya imitator</name>
    <name type="common">mimic poison frog</name>
    <dbReference type="NCBI Taxonomy" id="111125"/>
    <lineage>
        <taxon>Eukaryota</taxon>
        <taxon>Metazoa</taxon>
        <taxon>Chordata</taxon>
        <taxon>Craniata</taxon>
        <taxon>Vertebrata</taxon>
        <taxon>Euteleostomi</taxon>
        <taxon>Amphibia</taxon>
        <taxon>Batrachia</taxon>
        <taxon>Anura</taxon>
        <taxon>Neobatrachia</taxon>
        <taxon>Hyloidea</taxon>
        <taxon>Dendrobatidae</taxon>
        <taxon>Dendrobatinae</taxon>
        <taxon>Ranitomeya</taxon>
    </lineage>
</organism>
<evidence type="ECO:0000313" key="4">
    <source>
        <dbReference type="EMBL" id="CAJ0929250.1"/>
    </source>
</evidence>
<dbReference type="SUPFAM" id="SSF48065">
    <property type="entry name" value="DBL homology domain (DH-domain)"/>
    <property type="match status" value="1"/>
</dbReference>
<evidence type="ECO:0008006" key="6">
    <source>
        <dbReference type="Google" id="ProtNLM"/>
    </source>
</evidence>
<dbReference type="Pfam" id="PF00621">
    <property type="entry name" value="RhoGEF"/>
    <property type="match status" value="2"/>
</dbReference>
<feature type="compositionally biased region" description="Low complexity" evidence="1">
    <location>
        <begin position="179"/>
        <end position="192"/>
    </location>
</feature>
<dbReference type="InterPro" id="IPR035899">
    <property type="entry name" value="DBL_dom_sf"/>
</dbReference>
<evidence type="ECO:0000256" key="1">
    <source>
        <dbReference type="SAM" id="MobiDB-lite"/>
    </source>
</evidence>
<dbReference type="InterPro" id="IPR026817">
    <property type="entry name" value="Ect2"/>
</dbReference>
<dbReference type="SUPFAM" id="SSF52113">
    <property type="entry name" value="BRCT domain"/>
    <property type="match status" value="1"/>
</dbReference>
<feature type="region of interest" description="Disordered" evidence="1">
    <location>
        <begin position="163"/>
        <end position="195"/>
    </location>
</feature>
<dbReference type="Gene3D" id="3.40.50.10190">
    <property type="entry name" value="BRCT domain"/>
    <property type="match status" value="1"/>
</dbReference>
<dbReference type="SMART" id="SM00292">
    <property type="entry name" value="BRCT"/>
    <property type="match status" value="1"/>
</dbReference>
<protein>
    <recommendedName>
        <fullName evidence="6">Protein ECT2</fullName>
    </recommendedName>
</protein>
<sequence>EFSATEEAFKSEFKVSPFQDCILSFLGFSEEERVSMEAMTVMQGGQFLPVGDENCTHLVVEENSVKELPFEAPKKLYVVKQEWFWGSIQMDARAGETMYLFEKHDSPALKKSVSLLSLTTPSNNRKKRRLKDTLAQITRETDISPFPPRKRASAEHSLSMGSLLDISNTPESGKSFSDTPKISSKPSKISTPVPQKQSARWQVAMELYQTESNYVDILTTVVQLFQLPLEKEGQVGGPILAPEEIKTIFGSIPDILDVHTKIKDDLEKMMMDWSETKSIGEIILCYNRRDFAAAGPQLFSMQGTVQCYPMENKNRSAHDAENPEKNRAELLRKKRSMSLLCAEALHAAVRSQSKDLVKTYPPFVNFFEMSKETIITCERLKPRFHAFLKINQAKPECGRQTLVELMIRPVQRLPSVALLLNVIVNLSDIIPETETDADGCNCIHLVIDATYQYYISAFIIQNAINKLERYSVFYCNRYPSLLFRRI</sequence>
<feature type="non-terminal residue" evidence="4">
    <location>
        <position position="1"/>
    </location>
</feature>
<dbReference type="PANTHER" id="PTHR16777">
    <property type="entry name" value="PROTEIN ECT2"/>
    <property type="match status" value="1"/>
</dbReference>
<dbReference type="Gene3D" id="1.20.900.10">
    <property type="entry name" value="Dbl homology (DH) domain"/>
    <property type="match status" value="1"/>
</dbReference>
<accession>A0ABN9L2L3</accession>
<proteinExistence type="predicted"/>
<dbReference type="Proteomes" id="UP001176940">
    <property type="component" value="Unassembled WGS sequence"/>
</dbReference>
<dbReference type="InterPro" id="IPR000219">
    <property type="entry name" value="DH_dom"/>
</dbReference>
<reference evidence="4" key="1">
    <citation type="submission" date="2023-07" db="EMBL/GenBank/DDBJ databases">
        <authorList>
            <person name="Stuckert A."/>
        </authorList>
    </citation>
    <scope>NUCLEOTIDE SEQUENCE</scope>
</reference>
<comment type="caution">
    <text evidence="4">The sequence shown here is derived from an EMBL/GenBank/DDBJ whole genome shotgun (WGS) entry which is preliminary data.</text>
</comment>
<dbReference type="InterPro" id="IPR001357">
    <property type="entry name" value="BRCT_dom"/>
</dbReference>
<dbReference type="SMART" id="SM00325">
    <property type="entry name" value="RhoGEF"/>
    <property type="match status" value="1"/>
</dbReference>
<dbReference type="PANTHER" id="PTHR16777:SF2">
    <property type="entry name" value="PROTEIN ECT2"/>
    <property type="match status" value="1"/>
</dbReference>
<dbReference type="EMBL" id="CAUEEQ010005647">
    <property type="protein sequence ID" value="CAJ0929250.1"/>
    <property type="molecule type" value="Genomic_DNA"/>
</dbReference>
<dbReference type="PROSITE" id="PS50172">
    <property type="entry name" value="BRCT"/>
    <property type="match status" value="1"/>
</dbReference>
<dbReference type="Pfam" id="PF00533">
    <property type="entry name" value="BRCT"/>
    <property type="match status" value="1"/>
</dbReference>
<evidence type="ECO:0000313" key="5">
    <source>
        <dbReference type="Proteomes" id="UP001176940"/>
    </source>
</evidence>
<evidence type="ECO:0000259" key="2">
    <source>
        <dbReference type="PROSITE" id="PS50010"/>
    </source>
</evidence>
<feature type="domain" description="DH" evidence="2">
    <location>
        <begin position="199"/>
        <end position="428"/>
    </location>
</feature>
<feature type="domain" description="BRCT" evidence="3">
    <location>
        <begin position="13"/>
        <end position="101"/>
    </location>
</feature>
<dbReference type="InterPro" id="IPR036420">
    <property type="entry name" value="BRCT_dom_sf"/>
</dbReference>
<dbReference type="CDD" id="cd17732">
    <property type="entry name" value="BRCT_Ect2_rpt2"/>
    <property type="match status" value="1"/>
</dbReference>
<feature type="compositionally biased region" description="Polar residues" evidence="1">
    <location>
        <begin position="165"/>
        <end position="178"/>
    </location>
</feature>
<keyword evidence="5" id="KW-1185">Reference proteome</keyword>
<gene>
    <name evidence="4" type="ORF">RIMI_LOCUS3697300</name>
</gene>
<name>A0ABN9L2L3_9NEOB</name>
<dbReference type="PROSITE" id="PS50010">
    <property type="entry name" value="DH_2"/>
    <property type="match status" value="1"/>
</dbReference>